<feature type="region of interest" description="Disordered" evidence="1">
    <location>
        <begin position="1"/>
        <end position="25"/>
    </location>
</feature>
<evidence type="ECO:0000313" key="2">
    <source>
        <dbReference type="EMBL" id="VDM21200.1"/>
    </source>
</evidence>
<evidence type="ECO:0000313" key="4">
    <source>
        <dbReference type="WBParaSite" id="TTAC_0000281701-mRNA-1"/>
    </source>
</evidence>
<protein>
    <submittedName>
        <fullName evidence="4">C3H1-type domain-containing protein</fullName>
    </submittedName>
</protein>
<gene>
    <name evidence="2" type="ORF">TTAC_LOCUS2801</name>
</gene>
<proteinExistence type="predicted"/>
<dbReference type="Proteomes" id="UP000274429">
    <property type="component" value="Unassembled WGS sequence"/>
</dbReference>
<dbReference type="WBParaSite" id="TTAC_0000281701-mRNA-1">
    <property type="protein sequence ID" value="TTAC_0000281701-mRNA-1"/>
    <property type="gene ID" value="TTAC_0000281701"/>
</dbReference>
<dbReference type="AlphaFoldDB" id="A0A0R3WPX7"/>
<organism evidence="4">
    <name type="scientific">Hydatigena taeniaeformis</name>
    <name type="common">Feline tapeworm</name>
    <name type="synonym">Taenia taeniaeformis</name>
    <dbReference type="NCBI Taxonomy" id="6205"/>
    <lineage>
        <taxon>Eukaryota</taxon>
        <taxon>Metazoa</taxon>
        <taxon>Spiralia</taxon>
        <taxon>Lophotrochozoa</taxon>
        <taxon>Platyhelminthes</taxon>
        <taxon>Cestoda</taxon>
        <taxon>Eucestoda</taxon>
        <taxon>Cyclophyllidea</taxon>
        <taxon>Taeniidae</taxon>
        <taxon>Hydatigera</taxon>
    </lineage>
</organism>
<accession>A0A0R3WPX7</accession>
<evidence type="ECO:0000256" key="1">
    <source>
        <dbReference type="SAM" id="MobiDB-lite"/>
    </source>
</evidence>
<name>A0A0R3WPX7_HYDTA</name>
<keyword evidence="3" id="KW-1185">Reference proteome</keyword>
<evidence type="ECO:0000313" key="3">
    <source>
        <dbReference type="Proteomes" id="UP000274429"/>
    </source>
</evidence>
<dbReference type="EMBL" id="UYWX01001523">
    <property type="protein sequence ID" value="VDM21200.1"/>
    <property type="molecule type" value="Genomic_DNA"/>
</dbReference>
<feature type="compositionally biased region" description="Acidic residues" evidence="1">
    <location>
        <begin position="1"/>
        <end position="17"/>
    </location>
</feature>
<reference evidence="4" key="1">
    <citation type="submission" date="2017-02" db="UniProtKB">
        <authorList>
            <consortium name="WormBaseParasite"/>
        </authorList>
    </citation>
    <scope>IDENTIFICATION</scope>
</reference>
<sequence>MAVAWDEEEEEEEEEGEEAHRECGSTGMEAVGISSNRILDHCAIIAATVSSEIAAQQQLPFRRGCAGHDCTDAVAHCASTRIQKRGGGGLRVLVAFIASHGAWRVHGDGLEIHWGLPAQVQILLATSAAAFHFLSSLFSTPTPPTRKPPTPLLSAPTVMAELGQCSACMLQAQGRPGFCTNDSTTDLRFRFRIRAVSILYRFKSCSRRISCRFTHLSLRLSPPTSVHTSSARLSLLAFRLGWILVVGHFAPLSLSSLSLQIIIANSSNSATFCSVLCHSSGLRGTTIVQSVLAARLVSVEVCLAYLASTTSPSSSPTLCTQCTPSTTKSHYFLLTKSKLHDVWDCGCVLAC</sequence>
<reference evidence="2 3" key="2">
    <citation type="submission" date="2018-11" db="EMBL/GenBank/DDBJ databases">
        <authorList>
            <consortium name="Pathogen Informatics"/>
        </authorList>
    </citation>
    <scope>NUCLEOTIDE SEQUENCE [LARGE SCALE GENOMIC DNA]</scope>
</reference>